<accession>A0ACB9MAA8</accession>
<evidence type="ECO:0000313" key="1">
    <source>
        <dbReference type="EMBL" id="KAI4321142.1"/>
    </source>
</evidence>
<keyword evidence="2" id="KW-1185">Reference proteome</keyword>
<protein>
    <submittedName>
        <fullName evidence="1">Uncharacterized protein</fullName>
    </submittedName>
</protein>
<comment type="caution">
    <text evidence="1">The sequence shown here is derived from an EMBL/GenBank/DDBJ whole genome shotgun (WGS) entry which is preliminary data.</text>
</comment>
<proteinExistence type="predicted"/>
<organism evidence="1 2">
    <name type="scientific">Melastoma candidum</name>
    <dbReference type="NCBI Taxonomy" id="119954"/>
    <lineage>
        <taxon>Eukaryota</taxon>
        <taxon>Viridiplantae</taxon>
        <taxon>Streptophyta</taxon>
        <taxon>Embryophyta</taxon>
        <taxon>Tracheophyta</taxon>
        <taxon>Spermatophyta</taxon>
        <taxon>Magnoliopsida</taxon>
        <taxon>eudicotyledons</taxon>
        <taxon>Gunneridae</taxon>
        <taxon>Pentapetalae</taxon>
        <taxon>rosids</taxon>
        <taxon>malvids</taxon>
        <taxon>Myrtales</taxon>
        <taxon>Melastomataceae</taxon>
        <taxon>Melastomatoideae</taxon>
        <taxon>Melastomateae</taxon>
        <taxon>Melastoma</taxon>
    </lineage>
</organism>
<sequence length="163" mass="17989">MQMPIQSVEVKAAIFSLKKGKAPGNGFTPEFFISAWPIVGLMVVEAVQEFFRNGRMLRQAKFAVISLAPKKATVNKIKDYRPISCCNTIYKSISKILADTIRNCIGNLVGPAQSTFIPGRRIADNVLLAQELLLGYGSMRGPKGCVIQFDIEKAFDSVDWGFL</sequence>
<reference evidence="2" key="1">
    <citation type="journal article" date="2023" name="Front. Plant Sci.">
        <title>Chromosomal-level genome assembly of Melastoma candidum provides insights into trichome evolution.</title>
        <authorList>
            <person name="Zhong Y."/>
            <person name="Wu W."/>
            <person name="Sun C."/>
            <person name="Zou P."/>
            <person name="Liu Y."/>
            <person name="Dai S."/>
            <person name="Zhou R."/>
        </authorList>
    </citation>
    <scope>NUCLEOTIDE SEQUENCE [LARGE SCALE GENOMIC DNA]</scope>
</reference>
<dbReference type="EMBL" id="CM042889">
    <property type="protein sequence ID" value="KAI4321142.1"/>
    <property type="molecule type" value="Genomic_DNA"/>
</dbReference>
<name>A0ACB9MAA8_9MYRT</name>
<gene>
    <name evidence="1" type="ORF">MLD38_034563</name>
</gene>
<dbReference type="Proteomes" id="UP001057402">
    <property type="component" value="Chromosome 10"/>
</dbReference>
<evidence type="ECO:0000313" key="2">
    <source>
        <dbReference type="Proteomes" id="UP001057402"/>
    </source>
</evidence>